<feature type="binding site" evidence="3">
    <location>
        <begin position="108"/>
        <end position="121"/>
    </location>
    <ligand>
        <name>acetyl-CoA</name>
        <dbReference type="ChEBI" id="CHEBI:57288"/>
    </ligand>
</feature>
<comment type="function">
    <text evidence="3">Specifically acetylates 'Lys-40' in alpha-tubulin on the lumenal side of microtubules. Promotes microtubule destabilization and accelerates microtubule dynamics; this activity may be independent of acetylation activity. Acetylates alpha-tubulin with a slow enzymatic rate, due to a catalytic site that is not optimized for acetyl transfer. Enters the microtubule through each end and diffuses quickly throughout the lumen of microtubules. Acetylates only long/old microtubules because of its slow acetylation rate since it does not have time to act on dynamically unstable microtubules before the enzyme is released.</text>
</comment>
<dbReference type="PANTHER" id="PTHR12327">
    <property type="entry name" value="ALPHA-TUBULIN N-ACETYLTRANSFERASE 1"/>
    <property type="match status" value="1"/>
</dbReference>
<gene>
    <name evidence="6" type="ORF">BSTOLATCC_MIC36627</name>
</gene>
<proteinExistence type="inferred from homology"/>
<feature type="region of interest" description="Disordered" evidence="4">
    <location>
        <begin position="180"/>
        <end position="202"/>
    </location>
</feature>
<dbReference type="EC" id="2.3.1.108" evidence="3"/>
<comment type="caution">
    <text evidence="6">The sequence shown here is derived from an EMBL/GenBank/DDBJ whole genome shotgun (WGS) entry which is preliminary data.</text>
</comment>
<dbReference type="Gene3D" id="3.40.630.30">
    <property type="match status" value="1"/>
</dbReference>
<comment type="catalytic activity">
    <reaction evidence="3">
        <text>L-lysyl-[alpha-tubulin] + acetyl-CoA = N(6)-acetyl-L-lysyl-[alpha-tubulin] + CoA + H(+)</text>
        <dbReference type="Rhea" id="RHEA:15277"/>
        <dbReference type="Rhea" id="RHEA-COMP:11278"/>
        <dbReference type="Rhea" id="RHEA-COMP:11279"/>
        <dbReference type="ChEBI" id="CHEBI:15378"/>
        <dbReference type="ChEBI" id="CHEBI:29969"/>
        <dbReference type="ChEBI" id="CHEBI:57287"/>
        <dbReference type="ChEBI" id="CHEBI:57288"/>
        <dbReference type="ChEBI" id="CHEBI:61930"/>
        <dbReference type="EC" id="2.3.1.108"/>
    </reaction>
</comment>
<dbReference type="InterPro" id="IPR007965">
    <property type="entry name" value="GNAT_ATAT"/>
</dbReference>
<keyword evidence="7" id="KW-1185">Reference proteome</keyword>
<evidence type="ECO:0000256" key="1">
    <source>
        <dbReference type="ARBA" id="ARBA00022679"/>
    </source>
</evidence>
<keyword evidence="1 3" id="KW-0808">Transferase</keyword>
<dbReference type="PROSITE" id="PS51730">
    <property type="entry name" value="GNAT_ATAT"/>
    <property type="match status" value="1"/>
</dbReference>
<evidence type="ECO:0000313" key="6">
    <source>
        <dbReference type="EMBL" id="CAG9324852.1"/>
    </source>
</evidence>
<dbReference type="AlphaFoldDB" id="A0AAU9JIC7"/>
<evidence type="ECO:0000256" key="4">
    <source>
        <dbReference type="SAM" id="MobiDB-lite"/>
    </source>
</evidence>
<comment type="similarity">
    <text evidence="3">Belongs to the acetyltransferase ATAT1 family.</text>
</comment>
<dbReference type="HAMAP" id="MF_03130">
    <property type="entry name" value="mec17"/>
    <property type="match status" value="1"/>
</dbReference>
<keyword evidence="2 3" id="KW-0012">Acyltransferase</keyword>
<reference evidence="6" key="1">
    <citation type="submission" date="2021-09" db="EMBL/GenBank/DDBJ databases">
        <authorList>
            <consortium name="AG Swart"/>
            <person name="Singh M."/>
            <person name="Singh A."/>
            <person name="Seah K."/>
            <person name="Emmerich C."/>
        </authorList>
    </citation>
    <scope>NUCLEOTIDE SEQUENCE</scope>
    <source>
        <strain evidence="6">ATCC30299</strain>
    </source>
</reference>
<evidence type="ECO:0000256" key="2">
    <source>
        <dbReference type="ARBA" id="ARBA00023315"/>
    </source>
</evidence>
<evidence type="ECO:0000259" key="5">
    <source>
        <dbReference type="PROSITE" id="PS51730"/>
    </source>
</evidence>
<dbReference type="InterPro" id="IPR038746">
    <property type="entry name" value="Atat"/>
</dbReference>
<organism evidence="6 7">
    <name type="scientific">Blepharisma stoltei</name>
    <dbReference type="NCBI Taxonomy" id="1481888"/>
    <lineage>
        <taxon>Eukaryota</taxon>
        <taxon>Sar</taxon>
        <taxon>Alveolata</taxon>
        <taxon>Ciliophora</taxon>
        <taxon>Postciliodesmatophora</taxon>
        <taxon>Heterotrichea</taxon>
        <taxon>Heterotrichida</taxon>
        <taxon>Blepharismidae</taxon>
        <taxon>Blepharisma</taxon>
    </lineage>
</organism>
<feature type="site" description="Crucial for catalytic activity" evidence="3">
    <location>
        <position position="48"/>
    </location>
</feature>
<dbReference type="EMBL" id="CAJZBQ010000036">
    <property type="protein sequence ID" value="CAG9324852.1"/>
    <property type="molecule type" value="Genomic_DNA"/>
</dbReference>
<feature type="binding site" evidence="3">
    <location>
        <begin position="144"/>
        <end position="153"/>
    </location>
    <ligand>
        <name>acetyl-CoA</name>
        <dbReference type="ChEBI" id="CHEBI:57288"/>
    </ligand>
</feature>
<name>A0AAU9JIC7_9CILI</name>
<dbReference type="Pfam" id="PF05301">
    <property type="entry name" value="Acetyltransf_16"/>
    <property type="match status" value="1"/>
</dbReference>
<evidence type="ECO:0000313" key="7">
    <source>
        <dbReference type="Proteomes" id="UP001162131"/>
    </source>
</evidence>
<accession>A0AAU9JIC7</accession>
<sequence>MEFKFDLNSVLRPDSRGIAILAPNSQYRPSRELCFIIDELGKLSATAQGLRAIITTSTKFFGSNDNKLYFKTEGNRVLGMLKTGYRKLFYTNEIGKITELTPLCLLDFYVHESVQRSGYGKELYERMIYEENSQPNKIAIDRPSPKLLSFMRKHYGLSEFVPQNNNFTIYKRYFNGGFQESDGNRRKTPISRNREPDLSYGEPVVNNLSRERKLQEQFGAGNIFNDSTEIRRGSNYQPRAPFATEVPLRKKVTTSAASYGSYI</sequence>
<feature type="domain" description="N-acetyltransferase" evidence="5">
    <location>
        <begin position="1"/>
        <end position="174"/>
    </location>
</feature>
<dbReference type="Proteomes" id="UP001162131">
    <property type="component" value="Unassembled WGS sequence"/>
</dbReference>
<dbReference type="PANTHER" id="PTHR12327:SF0">
    <property type="entry name" value="ALPHA-TUBULIN N-ACETYLTRANSFERASE 1"/>
    <property type="match status" value="1"/>
</dbReference>
<dbReference type="GO" id="GO:0005874">
    <property type="term" value="C:microtubule"/>
    <property type="evidence" value="ECO:0007669"/>
    <property type="project" value="InterPro"/>
</dbReference>
<protein>
    <recommendedName>
        <fullName evidence="3">Alpha-tubulin N-acetyltransferase</fullName>
        <shortName evidence="3">Alpha-TAT</shortName>
        <shortName evidence="3">TAT</shortName>
        <ecNumber evidence="3">2.3.1.108</ecNumber>
    </recommendedName>
    <alternativeName>
        <fullName evidence="3">Acetyltransferase mec-17 homolog</fullName>
    </alternativeName>
</protein>
<evidence type="ECO:0000256" key="3">
    <source>
        <dbReference type="HAMAP-Rule" id="MF_03130"/>
    </source>
</evidence>
<dbReference type="GO" id="GO:0019799">
    <property type="term" value="F:tubulin N-acetyltransferase activity"/>
    <property type="evidence" value="ECO:0007669"/>
    <property type="project" value="UniProtKB-UniRule"/>
</dbReference>
<dbReference type="GO" id="GO:0070507">
    <property type="term" value="P:regulation of microtubule cytoskeleton organization"/>
    <property type="evidence" value="ECO:0007669"/>
    <property type="project" value="UniProtKB-UniRule"/>
</dbReference>